<sequence length="209" mass="23099">MAPALIRSHEDLVQYHVSDGSPVEANPPRGYVERYIHSEIYKRYPTINSVVHSHSKAIIPYGITGTSTPVFDIAKHYQADDIPDLLIRNTRLGEALASQFAHSDANEDGTQGESARPAVLMRGHGVTITGTRIEEAVFRAIYMQDNAEIETTSLLLRAAHPSGPNEGSIIQYLSPEEAAGAAGMTQWAWERAWALWIKEVEAVSIYSRE</sequence>
<dbReference type="SMART" id="SM01007">
    <property type="entry name" value="Aldolase_II"/>
    <property type="match status" value="1"/>
</dbReference>
<dbReference type="GO" id="GO:0019323">
    <property type="term" value="P:pentose catabolic process"/>
    <property type="evidence" value="ECO:0007669"/>
    <property type="project" value="TreeGrafter"/>
</dbReference>
<dbReference type="Pfam" id="PF00596">
    <property type="entry name" value="Aldolase_II"/>
    <property type="match status" value="1"/>
</dbReference>
<dbReference type="Gene3D" id="3.40.225.10">
    <property type="entry name" value="Class II aldolase/adducin N-terminal domain"/>
    <property type="match status" value="1"/>
</dbReference>
<evidence type="ECO:0000259" key="3">
    <source>
        <dbReference type="SMART" id="SM01007"/>
    </source>
</evidence>
<dbReference type="SUPFAM" id="SSF53639">
    <property type="entry name" value="AraD/HMP-PK domain-like"/>
    <property type="match status" value="1"/>
</dbReference>
<dbReference type="InterPro" id="IPR001303">
    <property type="entry name" value="Aldolase_II/adducin_N"/>
</dbReference>
<dbReference type="PANTHER" id="PTHR22789:SF0">
    <property type="entry name" value="3-OXO-TETRONATE 4-PHOSPHATE DECARBOXYLASE-RELATED"/>
    <property type="match status" value="1"/>
</dbReference>
<organism evidence="4 5">
    <name type="scientific">Lithohypha guttulata</name>
    <dbReference type="NCBI Taxonomy" id="1690604"/>
    <lineage>
        <taxon>Eukaryota</taxon>
        <taxon>Fungi</taxon>
        <taxon>Dikarya</taxon>
        <taxon>Ascomycota</taxon>
        <taxon>Pezizomycotina</taxon>
        <taxon>Eurotiomycetes</taxon>
        <taxon>Chaetothyriomycetidae</taxon>
        <taxon>Chaetothyriales</taxon>
        <taxon>Trichomeriaceae</taxon>
        <taxon>Lithohypha</taxon>
    </lineage>
</organism>
<dbReference type="Proteomes" id="UP001309876">
    <property type="component" value="Unassembled WGS sequence"/>
</dbReference>
<dbReference type="AlphaFoldDB" id="A0AAN7Y4B7"/>
<dbReference type="InterPro" id="IPR036409">
    <property type="entry name" value="Aldolase_II/adducin_N_sf"/>
</dbReference>
<feature type="domain" description="Class II aldolase/adducin N-terminal" evidence="3">
    <location>
        <begin position="3"/>
        <end position="151"/>
    </location>
</feature>
<evidence type="ECO:0000313" key="4">
    <source>
        <dbReference type="EMBL" id="KAK5082223.1"/>
    </source>
</evidence>
<dbReference type="PANTHER" id="PTHR22789">
    <property type="entry name" value="FUCULOSE PHOSPHATE ALDOLASE"/>
    <property type="match status" value="1"/>
</dbReference>
<proteinExistence type="predicted"/>
<evidence type="ECO:0000256" key="1">
    <source>
        <dbReference type="ARBA" id="ARBA00022723"/>
    </source>
</evidence>
<keyword evidence="5" id="KW-1185">Reference proteome</keyword>
<dbReference type="InterPro" id="IPR050197">
    <property type="entry name" value="Aldolase_class_II_sugar_metab"/>
</dbReference>
<reference evidence="4 5" key="1">
    <citation type="submission" date="2023-08" db="EMBL/GenBank/DDBJ databases">
        <title>Black Yeasts Isolated from many extreme environments.</title>
        <authorList>
            <person name="Coleine C."/>
            <person name="Stajich J.E."/>
            <person name="Selbmann L."/>
        </authorList>
    </citation>
    <scope>NUCLEOTIDE SEQUENCE [LARGE SCALE GENOMIC DNA]</scope>
    <source>
        <strain evidence="4 5">CCFEE 5910</strain>
    </source>
</reference>
<dbReference type="GO" id="GO:0005829">
    <property type="term" value="C:cytosol"/>
    <property type="evidence" value="ECO:0007669"/>
    <property type="project" value="TreeGrafter"/>
</dbReference>
<keyword evidence="2" id="KW-0456">Lyase</keyword>
<comment type="caution">
    <text evidence="4">The sequence shown here is derived from an EMBL/GenBank/DDBJ whole genome shotgun (WGS) entry which is preliminary data.</text>
</comment>
<gene>
    <name evidence="4" type="ORF">LTR05_007367</name>
</gene>
<evidence type="ECO:0000313" key="5">
    <source>
        <dbReference type="Proteomes" id="UP001309876"/>
    </source>
</evidence>
<keyword evidence="1" id="KW-0479">Metal-binding</keyword>
<dbReference type="GO" id="GO:0016832">
    <property type="term" value="F:aldehyde-lyase activity"/>
    <property type="evidence" value="ECO:0007669"/>
    <property type="project" value="TreeGrafter"/>
</dbReference>
<dbReference type="EMBL" id="JAVRRJ010000008">
    <property type="protein sequence ID" value="KAK5082223.1"/>
    <property type="molecule type" value="Genomic_DNA"/>
</dbReference>
<evidence type="ECO:0000256" key="2">
    <source>
        <dbReference type="ARBA" id="ARBA00023239"/>
    </source>
</evidence>
<dbReference type="GO" id="GO:0046872">
    <property type="term" value="F:metal ion binding"/>
    <property type="evidence" value="ECO:0007669"/>
    <property type="project" value="UniProtKB-KW"/>
</dbReference>
<accession>A0AAN7Y4B7</accession>
<protein>
    <recommendedName>
        <fullName evidence="3">Class II aldolase/adducin N-terminal domain-containing protein</fullName>
    </recommendedName>
</protein>
<name>A0AAN7Y4B7_9EURO</name>